<sequence length="120" mass="13003">MTPPTSSSSDSSETSNADQLDTFDLESDAAGELLNLPTVDELLELQGDEMLTMDDKEDTPEASLEAEDMLAGLAMELDDGLDGVDSGSLLTEREEEELRFMTASTSFAPDFPDLEDMETI</sequence>
<feature type="region of interest" description="Disordered" evidence="1">
    <location>
        <begin position="101"/>
        <end position="120"/>
    </location>
</feature>
<organism evidence="3 4">
    <name type="scientific">Phytophthora kernoviae</name>
    <dbReference type="NCBI Taxonomy" id="325452"/>
    <lineage>
        <taxon>Eukaryota</taxon>
        <taxon>Sar</taxon>
        <taxon>Stramenopiles</taxon>
        <taxon>Oomycota</taxon>
        <taxon>Peronosporomycetes</taxon>
        <taxon>Peronosporales</taxon>
        <taxon>Peronosporaceae</taxon>
        <taxon>Phytophthora</taxon>
    </lineage>
</organism>
<gene>
    <name evidence="2" type="ORF">BBJ29_007670</name>
    <name evidence="3" type="ORF">BBP00_00003283</name>
</gene>
<evidence type="ECO:0000313" key="3">
    <source>
        <dbReference type="EMBL" id="RLN64696.1"/>
    </source>
</evidence>
<evidence type="ECO:0000313" key="2">
    <source>
        <dbReference type="EMBL" id="RLN61293.1"/>
    </source>
</evidence>
<reference evidence="4 5" key="1">
    <citation type="submission" date="2018-07" db="EMBL/GenBank/DDBJ databases">
        <title>Genome sequencing of oomycete isolates from Chile give support for New Zealand origin for Phytophthora kernoviae and make available the first Nothophytophthora sp. genome.</title>
        <authorList>
            <person name="Studholme D.J."/>
            <person name="Sanfuentes E."/>
            <person name="Panda P."/>
            <person name="Hill R."/>
            <person name="Sambles C."/>
            <person name="Grant M."/>
            <person name="Williams N.M."/>
            <person name="Mcdougal R.L."/>
        </authorList>
    </citation>
    <scope>NUCLEOTIDE SEQUENCE [LARGE SCALE GENOMIC DNA]</scope>
    <source>
        <strain evidence="3">Chile6</strain>
        <strain evidence="2">Chile7</strain>
    </source>
</reference>
<proteinExistence type="predicted"/>
<comment type="caution">
    <text evidence="3">The sequence shown here is derived from an EMBL/GenBank/DDBJ whole genome shotgun (WGS) entry which is preliminary data.</text>
</comment>
<accession>A0A3F2RUY1</accession>
<protein>
    <submittedName>
        <fullName evidence="3">Uncharacterized protein</fullName>
    </submittedName>
</protein>
<dbReference type="Proteomes" id="UP000277300">
    <property type="component" value="Unassembled WGS sequence"/>
</dbReference>
<evidence type="ECO:0000313" key="4">
    <source>
        <dbReference type="Proteomes" id="UP000277300"/>
    </source>
</evidence>
<dbReference type="OrthoDB" id="114251at2759"/>
<evidence type="ECO:0000256" key="1">
    <source>
        <dbReference type="SAM" id="MobiDB-lite"/>
    </source>
</evidence>
<dbReference type="Proteomes" id="UP000284657">
    <property type="component" value="Unassembled WGS sequence"/>
</dbReference>
<dbReference type="AlphaFoldDB" id="A0A3F2RUY1"/>
<dbReference type="EMBL" id="MBDO02000067">
    <property type="protein sequence ID" value="RLN64696.1"/>
    <property type="molecule type" value="Genomic_DNA"/>
</dbReference>
<dbReference type="EMBL" id="MBAD02000911">
    <property type="protein sequence ID" value="RLN61293.1"/>
    <property type="molecule type" value="Genomic_DNA"/>
</dbReference>
<feature type="compositionally biased region" description="Low complexity" evidence="1">
    <location>
        <begin position="1"/>
        <end position="15"/>
    </location>
</feature>
<evidence type="ECO:0000313" key="5">
    <source>
        <dbReference type="Proteomes" id="UP000284657"/>
    </source>
</evidence>
<feature type="region of interest" description="Disordered" evidence="1">
    <location>
        <begin position="1"/>
        <end position="20"/>
    </location>
</feature>
<name>A0A3F2RUY1_9STRA</name>